<dbReference type="OrthoDB" id="5589325at2759"/>
<feature type="compositionally biased region" description="Polar residues" evidence="2">
    <location>
        <begin position="272"/>
        <end position="287"/>
    </location>
</feature>
<feature type="transmembrane region" description="Helical" evidence="3">
    <location>
        <begin position="142"/>
        <end position="163"/>
    </location>
</feature>
<reference evidence="5 6" key="1">
    <citation type="journal article" date="2018" name="IMA Fungus">
        <title>IMA Genome-F 9: Draft genome sequence of Annulohypoxylon stygium, Aspergillus mulundensis, Berkeleyomyces basicola (syn. Thielaviopsis basicola), Ceratocystis smalleyi, two Cercospora beticola strains, Coleophoma cylindrospora, Fusarium fracticaudum, Phialophora cf. hyalina, and Morchella septimelata.</title>
        <authorList>
            <person name="Wingfield B.D."/>
            <person name="Bills G.F."/>
            <person name="Dong Y."/>
            <person name="Huang W."/>
            <person name="Nel W.J."/>
            <person name="Swalarsk-Parry B.S."/>
            <person name="Vaghefi N."/>
            <person name="Wilken P.M."/>
            <person name="An Z."/>
            <person name="de Beer Z.W."/>
            <person name="De Vos L."/>
            <person name="Chen L."/>
            <person name="Duong T.A."/>
            <person name="Gao Y."/>
            <person name="Hammerbacher A."/>
            <person name="Kikkert J.R."/>
            <person name="Li Y."/>
            <person name="Li H."/>
            <person name="Li K."/>
            <person name="Li Q."/>
            <person name="Liu X."/>
            <person name="Ma X."/>
            <person name="Naidoo K."/>
            <person name="Pethybridge S.J."/>
            <person name="Sun J."/>
            <person name="Steenkamp E.T."/>
            <person name="van der Nest M.A."/>
            <person name="van Wyk S."/>
            <person name="Wingfield M.J."/>
            <person name="Xiong C."/>
            <person name="Yue Q."/>
            <person name="Zhang X."/>
        </authorList>
    </citation>
    <scope>NUCLEOTIDE SEQUENCE [LARGE SCALE GENOMIC DNA]</scope>
    <source>
        <strain evidence="5 6">BP6252</strain>
    </source>
</reference>
<dbReference type="InterPro" id="IPR018466">
    <property type="entry name" value="Kre9/Knh1-like_N"/>
</dbReference>
<evidence type="ECO:0000259" key="4">
    <source>
        <dbReference type="Pfam" id="PF10342"/>
    </source>
</evidence>
<dbReference type="Pfam" id="PF10342">
    <property type="entry name" value="Kre9_KNH"/>
    <property type="match status" value="1"/>
</dbReference>
<feature type="region of interest" description="Disordered" evidence="2">
    <location>
        <begin position="241"/>
        <end position="287"/>
    </location>
</feature>
<feature type="compositionally biased region" description="Low complexity" evidence="2">
    <location>
        <begin position="114"/>
        <end position="135"/>
    </location>
</feature>
<evidence type="ECO:0000313" key="5">
    <source>
        <dbReference type="EMBL" id="RDW81816.1"/>
    </source>
</evidence>
<keyword evidence="3" id="KW-0472">Membrane</keyword>
<comment type="caution">
    <text evidence="5">The sequence shown here is derived from an EMBL/GenBank/DDBJ whole genome shotgun (WGS) entry which is preliminary data.</text>
</comment>
<organism evidence="5 6">
    <name type="scientific">Coleophoma cylindrospora</name>
    <dbReference type="NCBI Taxonomy" id="1849047"/>
    <lineage>
        <taxon>Eukaryota</taxon>
        <taxon>Fungi</taxon>
        <taxon>Dikarya</taxon>
        <taxon>Ascomycota</taxon>
        <taxon>Pezizomycotina</taxon>
        <taxon>Leotiomycetes</taxon>
        <taxon>Helotiales</taxon>
        <taxon>Dermateaceae</taxon>
        <taxon>Coleophoma</taxon>
    </lineage>
</organism>
<gene>
    <name evidence="5" type="ORF">BP6252_02928</name>
</gene>
<evidence type="ECO:0000256" key="3">
    <source>
        <dbReference type="SAM" id="Phobius"/>
    </source>
</evidence>
<feature type="region of interest" description="Disordered" evidence="2">
    <location>
        <begin position="110"/>
        <end position="135"/>
    </location>
</feature>
<accession>A0A3D8S6D2</accession>
<protein>
    <recommendedName>
        <fullName evidence="4">Yeast cell wall synthesis Kre9/Knh1-like N-terminal domain-containing protein</fullName>
    </recommendedName>
</protein>
<name>A0A3D8S6D2_9HELO</name>
<evidence type="ECO:0000256" key="1">
    <source>
        <dbReference type="ARBA" id="ARBA00022729"/>
    </source>
</evidence>
<keyword evidence="3" id="KW-0812">Transmembrane</keyword>
<feature type="compositionally biased region" description="Basic residues" evidence="2">
    <location>
        <begin position="169"/>
        <end position="178"/>
    </location>
</feature>
<dbReference type="InterPro" id="IPR052982">
    <property type="entry name" value="SRP1/TIP1-like"/>
</dbReference>
<keyword evidence="1" id="KW-0732">Signal</keyword>
<keyword evidence="3" id="KW-1133">Transmembrane helix</keyword>
<dbReference type="EMBL" id="PDLM01000003">
    <property type="protein sequence ID" value="RDW81816.1"/>
    <property type="molecule type" value="Genomic_DNA"/>
</dbReference>
<keyword evidence="6" id="KW-1185">Reference proteome</keyword>
<evidence type="ECO:0000313" key="6">
    <source>
        <dbReference type="Proteomes" id="UP000256645"/>
    </source>
</evidence>
<dbReference type="PANTHER" id="PTHR40633:SF1">
    <property type="entry name" value="GPI ANCHORED SERINE-THREONINE RICH PROTEIN (AFU_ORTHOLOGUE AFUA_1G03630)"/>
    <property type="match status" value="1"/>
</dbReference>
<feature type="compositionally biased region" description="Polar residues" evidence="2">
    <location>
        <begin position="243"/>
        <end position="262"/>
    </location>
</feature>
<dbReference type="PANTHER" id="PTHR40633">
    <property type="entry name" value="MATRIX PROTEIN, PUTATIVE (AFU_ORTHOLOGUE AFUA_8G05410)-RELATED"/>
    <property type="match status" value="1"/>
</dbReference>
<evidence type="ECO:0000256" key="2">
    <source>
        <dbReference type="SAM" id="MobiDB-lite"/>
    </source>
</evidence>
<dbReference type="Proteomes" id="UP000256645">
    <property type="component" value="Unassembled WGS sequence"/>
</dbReference>
<proteinExistence type="predicted"/>
<sequence>MYLSKVILAMAYFVTIYASKVAITNLDLRNISVGAPFRITWAYNLGPITLELVNGPINNQQYVQTIASNVTDESYNWTPSNVPSGLYAFKITDPSNADHDTSDKVNLSEQFNITGGSPASSSTPTSTSSSVQPTGLSSNSKIIITTVVLAIGVVIALCIGLWIRHLRQKKSRGNHRPRTMATDAMRKRNISQSQNFIAPLTPNKTHFAFSTRELPQKPGSRRSAEYETIFDEEALKVEAQAETPWSSSTTLTQVNCSSNSPRVKSRDLASQEPESPTPKTRQLAPESSNLLARFNVAPELEDNDQNIIELSAGTPRNFRSHMYLTDPNH</sequence>
<dbReference type="AlphaFoldDB" id="A0A3D8S6D2"/>
<feature type="domain" description="Yeast cell wall synthesis Kre9/Knh1-like N-terminal" evidence="4">
    <location>
        <begin position="31"/>
        <end position="113"/>
    </location>
</feature>
<feature type="region of interest" description="Disordered" evidence="2">
    <location>
        <begin position="169"/>
        <end position="197"/>
    </location>
</feature>